<accession>A0ABX6EEW1</accession>
<dbReference type="RefSeq" id="WP_154450881.1">
    <property type="nucleotide sequence ID" value="NZ_CP044328.1"/>
</dbReference>
<sequence length="79" mass="8468">MKRKGLVRVEVQARKEDVALVRGVAAALADPLREAEVRAVLRDVMPSPAPGSLKALLAAAPLEGVDLERPRDLGRDVAF</sequence>
<proteinExistence type="predicted"/>
<evidence type="ECO:0000313" key="1">
    <source>
        <dbReference type="EMBL" id="QGM92964.1"/>
    </source>
</evidence>
<reference evidence="1 2" key="2">
    <citation type="journal article" date="2021" name="AMB Express">
        <title>Isolation and characterisation of Methylocystis spp. for poly-3-hydroxybutyrate production using waste methane feedstocks.</title>
        <authorList>
            <person name="Rumah B.L."/>
            <person name="Stead C.E."/>
            <person name="Claxton Stevens B.H."/>
            <person name="Minton N.P."/>
            <person name="Grosse-Honebrink A."/>
            <person name="Zhang Y."/>
        </authorList>
    </citation>
    <scope>NUCLEOTIDE SEQUENCE [LARGE SCALE GENOMIC DNA]</scope>
    <source>
        <strain evidence="1 2">BRCS1</strain>
    </source>
</reference>
<gene>
    <name evidence="1" type="ORF">F7D13_02445</name>
</gene>
<dbReference type="EMBL" id="CP044328">
    <property type="protein sequence ID" value="QGM92964.1"/>
    <property type="molecule type" value="Genomic_DNA"/>
</dbReference>
<name>A0ABX6EEW1_9HYPH</name>
<reference evidence="2" key="1">
    <citation type="submission" date="2019-09" db="EMBL/GenBank/DDBJ databases">
        <title>Isolation and complete genome sequencing of Methylocystis species.</title>
        <authorList>
            <person name="Rumah B.L."/>
            <person name="Stead C.E."/>
            <person name="Stevens B.C."/>
            <person name="Minton N.P."/>
            <person name="Grosse-Honebrink A."/>
            <person name="Zhang Y."/>
        </authorList>
    </citation>
    <scope>NUCLEOTIDE SEQUENCE [LARGE SCALE GENOMIC DNA]</scope>
    <source>
        <strain evidence="2">BRCS1</strain>
    </source>
</reference>
<organism evidence="1 2">
    <name type="scientific">Methylocystis rosea</name>
    <dbReference type="NCBI Taxonomy" id="173366"/>
    <lineage>
        <taxon>Bacteria</taxon>
        <taxon>Pseudomonadati</taxon>
        <taxon>Pseudomonadota</taxon>
        <taxon>Alphaproteobacteria</taxon>
        <taxon>Hyphomicrobiales</taxon>
        <taxon>Methylocystaceae</taxon>
        <taxon>Methylocystis</taxon>
    </lineage>
</organism>
<evidence type="ECO:0000313" key="2">
    <source>
        <dbReference type="Proteomes" id="UP000424673"/>
    </source>
</evidence>
<dbReference type="Proteomes" id="UP000424673">
    <property type="component" value="Chromosome"/>
</dbReference>
<evidence type="ECO:0008006" key="3">
    <source>
        <dbReference type="Google" id="ProtNLM"/>
    </source>
</evidence>
<protein>
    <recommendedName>
        <fullName evidence="3">Plasmid stabilization protein</fullName>
    </recommendedName>
</protein>
<keyword evidence="2" id="KW-1185">Reference proteome</keyword>